<accession>A0AAW1YSD9</accession>
<evidence type="ECO:0000313" key="3">
    <source>
        <dbReference type="Proteomes" id="UP001457282"/>
    </source>
</evidence>
<reference evidence="2 3" key="1">
    <citation type="journal article" date="2023" name="G3 (Bethesda)">
        <title>A chromosome-length genome assembly and annotation of blackberry (Rubus argutus, cv. 'Hillquist').</title>
        <authorList>
            <person name="Bruna T."/>
            <person name="Aryal R."/>
            <person name="Dudchenko O."/>
            <person name="Sargent D.J."/>
            <person name="Mead D."/>
            <person name="Buti M."/>
            <person name="Cavallini A."/>
            <person name="Hytonen T."/>
            <person name="Andres J."/>
            <person name="Pham M."/>
            <person name="Weisz D."/>
            <person name="Mascagni F."/>
            <person name="Usai G."/>
            <person name="Natali L."/>
            <person name="Bassil N."/>
            <person name="Fernandez G.E."/>
            <person name="Lomsadze A."/>
            <person name="Armour M."/>
            <person name="Olukolu B."/>
            <person name="Poorten T."/>
            <person name="Britton C."/>
            <person name="Davik J."/>
            <person name="Ashrafi H."/>
            <person name="Aiden E.L."/>
            <person name="Borodovsky M."/>
            <person name="Worthington M."/>
        </authorList>
    </citation>
    <scope>NUCLEOTIDE SEQUENCE [LARGE SCALE GENOMIC DNA]</scope>
    <source>
        <strain evidence="2">PI 553951</strain>
    </source>
</reference>
<keyword evidence="1" id="KW-1133">Transmembrane helix</keyword>
<feature type="transmembrane region" description="Helical" evidence="1">
    <location>
        <begin position="54"/>
        <end position="75"/>
    </location>
</feature>
<dbReference type="EMBL" id="JBEDUW010000001">
    <property type="protein sequence ID" value="KAK9951666.1"/>
    <property type="molecule type" value="Genomic_DNA"/>
</dbReference>
<keyword evidence="1" id="KW-0472">Membrane</keyword>
<keyword evidence="3" id="KW-1185">Reference proteome</keyword>
<dbReference type="AlphaFoldDB" id="A0AAW1YSD9"/>
<keyword evidence="1" id="KW-0812">Transmembrane</keyword>
<protein>
    <submittedName>
        <fullName evidence="2">Uncharacterized protein</fullName>
    </submittedName>
</protein>
<sequence length="101" mass="10791">MVVRAGATPASIESELGVDLAVASHLGRHRIGIQDGFSGQRRARGSSLVPFRSWPLSLFFSRVFFLSSFCLVAALVMKDGLTVGLISGLAIVAVDVFEVVR</sequence>
<evidence type="ECO:0000313" key="2">
    <source>
        <dbReference type="EMBL" id="KAK9951666.1"/>
    </source>
</evidence>
<gene>
    <name evidence="2" type="ORF">M0R45_007102</name>
</gene>
<organism evidence="2 3">
    <name type="scientific">Rubus argutus</name>
    <name type="common">Southern blackberry</name>
    <dbReference type="NCBI Taxonomy" id="59490"/>
    <lineage>
        <taxon>Eukaryota</taxon>
        <taxon>Viridiplantae</taxon>
        <taxon>Streptophyta</taxon>
        <taxon>Embryophyta</taxon>
        <taxon>Tracheophyta</taxon>
        <taxon>Spermatophyta</taxon>
        <taxon>Magnoliopsida</taxon>
        <taxon>eudicotyledons</taxon>
        <taxon>Gunneridae</taxon>
        <taxon>Pentapetalae</taxon>
        <taxon>rosids</taxon>
        <taxon>fabids</taxon>
        <taxon>Rosales</taxon>
        <taxon>Rosaceae</taxon>
        <taxon>Rosoideae</taxon>
        <taxon>Rosoideae incertae sedis</taxon>
        <taxon>Rubus</taxon>
    </lineage>
</organism>
<evidence type="ECO:0000256" key="1">
    <source>
        <dbReference type="SAM" id="Phobius"/>
    </source>
</evidence>
<comment type="caution">
    <text evidence="2">The sequence shown here is derived from an EMBL/GenBank/DDBJ whole genome shotgun (WGS) entry which is preliminary data.</text>
</comment>
<name>A0AAW1YSD9_RUBAR</name>
<proteinExistence type="predicted"/>
<feature type="transmembrane region" description="Helical" evidence="1">
    <location>
        <begin position="81"/>
        <end position="100"/>
    </location>
</feature>
<dbReference type="Proteomes" id="UP001457282">
    <property type="component" value="Unassembled WGS sequence"/>
</dbReference>